<evidence type="ECO:0000313" key="10">
    <source>
        <dbReference type="Proteomes" id="UP001325140"/>
    </source>
</evidence>
<evidence type="ECO:0000256" key="4">
    <source>
        <dbReference type="ARBA" id="ARBA00022692"/>
    </source>
</evidence>
<dbReference type="Pfam" id="PF00507">
    <property type="entry name" value="Oxidored_q4"/>
    <property type="match status" value="1"/>
</dbReference>
<proteinExistence type="inferred from homology"/>
<evidence type="ECO:0000256" key="7">
    <source>
        <dbReference type="RuleBase" id="RU003639"/>
    </source>
</evidence>
<protein>
    <recommendedName>
        <fullName evidence="7">NADH-quinone oxidoreductase subunit</fullName>
        <ecNumber evidence="7">7.1.1.-</ecNumber>
    </recommendedName>
</protein>
<dbReference type="Proteomes" id="UP001325140">
    <property type="component" value="Chromosome"/>
</dbReference>
<dbReference type="InterPro" id="IPR038430">
    <property type="entry name" value="NDAH_ubi_oxred_su3_sf"/>
</dbReference>
<reference evidence="9" key="1">
    <citation type="submission" date="2022-10" db="EMBL/GenBank/DDBJ databases">
        <title>Host association and intracellularity evolved multiple times independently in the Rickettsiales.</title>
        <authorList>
            <person name="Castelli M."/>
            <person name="Nardi T."/>
            <person name="Gammuto L."/>
            <person name="Bellinzona G."/>
            <person name="Sabaneyeva E."/>
            <person name="Potekhin A."/>
            <person name="Serra V."/>
            <person name="Petroni G."/>
            <person name="Sassera D."/>
        </authorList>
    </citation>
    <scope>NUCLEOTIDE SEQUENCE [LARGE SCALE GENOMIC DNA]</scope>
    <source>
        <strain evidence="9">US_Bl 11III1</strain>
    </source>
</reference>
<feature type="transmembrane region" description="Helical" evidence="8">
    <location>
        <begin position="12"/>
        <end position="34"/>
    </location>
</feature>
<dbReference type="PANTHER" id="PTHR11058:SF9">
    <property type="entry name" value="NADH-UBIQUINONE OXIDOREDUCTASE CHAIN 3"/>
    <property type="match status" value="1"/>
</dbReference>
<evidence type="ECO:0000256" key="8">
    <source>
        <dbReference type="SAM" id="Phobius"/>
    </source>
</evidence>
<dbReference type="Gene3D" id="1.20.58.1610">
    <property type="entry name" value="NADH:ubiquinone/plastoquinone oxidoreductase, chain 3"/>
    <property type="match status" value="1"/>
</dbReference>
<keyword evidence="3" id="KW-0813">Transport</keyword>
<feature type="transmembrane region" description="Helical" evidence="8">
    <location>
        <begin position="91"/>
        <end position="113"/>
    </location>
</feature>
<evidence type="ECO:0000256" key="2">
    <source>
        <dbReference type="ARBA" id="ARBA00008472"/>
    </source>
</evidence>
<evidence type="ECO:0000256" key="5">
    <source>
        <dbReference type="ARBA" id="ARBA00022989"/>
    </source>
</evidence>
<keyword evidence="4 7" id="KW-0812">Transmembrane</keyword>
<evidence type="ECO:0000313" key="9">
    <source>
        <dbReference type="EMBL" id="WPX97803.1"/>
    </source>
</evidence>
<comment type="similarity">
    <text evidence="2 7">Belongs to the complex I subunit 3 family.</text>
</comment>
<keyword evidence="7" id="KW-0874">Quinone</keyword>
<evidence type="ECO:0000256" key="6">
    <source>
        <dbReference type="ARBA" id="ARBA00023136"/>
    </source>
</evidence>
<comment type="function">
    <text evidence="7">NDH-1 shuttles electrons from NADH, via FMN and iron-sulfur (Fe-S) centers, to quinones in the respiratory chain.</text>
</comment>
<organism evidence="9 10">
    <name type="scientific">Candidatus Fokinia crypta</name>
    <dbReference type="NCBI Taxonomy" id="1920990"/>
    <lineage>
        <taxon>Bacteria</taxon>
        <taxon>Pseudomonadati</taxon>
        <taxon>Pseudomonadota</taxon>
        <taxon>Alphaproteobacteria</taxon>
        <taxon>Rickettsiales</taxon>
        <taxon>Candidatus Midichloriaceae</taxon>
        <taxon>Candidatus Fokinia</taxon>
    </lineage>
</organism>
<keyword evidence="10" id="KW-1185">Reference proteome</keyword>
<keyword evidence="7" id="KW-0520">NAD</keyword>
<dbReference type="RefSeq" id="WP_323722454.1">
    <property type="nucleotide sequence ID" value="NZ_CP110343.1"/>
</dbReference>
<dbReference type="PANTHER" id="PTHR11058">
    <property type="entry name" value="NADH-UBIQUINONE OXIDOREDUCTASE CHAIN 3"/>
    <property type="match status" value="1"/>
</dbReference>
<dbReference type="EMBL" id="CP110343">
    <property type="protein sequence ID" value="WPX97803.1"/>
    <property type="molecule type" value="Genomic_DNA"/>
</dbReference>
<comment type="subcellular location">
    <subcellularLocation>
        <location evidence="7">Cell membrane</location>
        <topology evidence="7">Multi-pass membrane protein</topology>
    </subcellularLocation>
    <subcellularLocation>
        <location evidence="1">Membrane</location>
    </subcellularLocation>
</comment>
<dbReference type="InterPro" id="IPR000440">
    <property type="entry name" value="NADH_UbQ/plastoQ_OxRdtase_su3"/>
</dbReference>
<keyword evidence="6 8" id="KW-0472">Membrane</keyword>
<name>A0ABZ0URM3_9RICK</name>
<gene>
    <name evidence="9" type="ORF">Fokcrypt_00321</name>
</gene>
<dbReference type="EC" id="7.1.1.-" evidence="7"/>
<feature type="transmembrane region" description="Helical" evidence="8">
    <location>
        <begin position="63"/>
        <end position="85"/>
    </location>
</feature>
<keyword evidence="5 8" id="KW-1133">Transmembrane helix</keyword>
<accession>A0ABZ0URM3</accession>
<evidence type="ECO:0000256" key="1">
    <source>
        <dbReference type="ARBA" id="ARBA00004370"/>
    </source>
</evidence>
<comment type="catalytic activity">
    <reaction evidence="7">
        <text>a quinone + NADH + 5 H(+)(in) = a quinol + NAD(+) + 4 H(+)(out)</text>
        <dbReference type="Rhea" id="RHEA:57888"/>
        <dbReference type="ChEBI" id="CHEBI:15378"/>
        <dbReference type="ChEBI" id="CHEBI:24646"/>
        <dbReference type="ChEBI" id="CHEBI:57540"/>
        <dbReference type="ChEBI" id="CHEBI:57945"/>
        <dbReference type="ChEBI" id="CHEBI:132124"/>
    </reaction>
</comment>
<sequence>MLARDVISTYQPVAIFFLIVVLLSVIANALPFLLTKTNYYKAKTSEYECGLPPVGINRRSTHVGFYSIATLFIIFDVEICMLFPWAIGIKYITPLAFKVGLIFIGLVGTSLVYEISKKAIRIY</sequence>
<evidence type="ECO:0000256" key="3">
    <source>
        <dbReference type="ARBA" id="ARBA00022448"/>
    </source>
</evidence>